<dbReference type="AlphaFoldDB" id="A3ZYS5"/>
<gene>
    <name evidence="1" type="ORF">DSM3645_18156</name>
</gene>
<organism evidence="1 2">
    <name type="scientific">Blastopirellula marina DSM 3645</name>
    <dbReference type="NCBI Taxonomy" id="314230"/>
    <lineage>
        <taxon>Bacteria</taxon>
        <taxon>Pseudomonadati</taxon>
        <taxon>Planctomycetota</taxon>
        <taxon>Planctomycetia</taxon>
        <taxon>Pirellulales</taxon>
        <taxon>Pirellulaceae</taxon>
        <taxon>Blastopirellula</taxon>
    </lineage>
</organism>
<protein>
    <recommendedName>
        <fullName evidence="3">Motility protein</fullName>
    </recommendedName>
</protein>
<dbReference type="HOGENOM" id="CLU_2803874_0_0_0"/>
<reference evidence="1 2" key="1">
    <citation type="submission" date="2006-02" db="EMBL/GenBank/DDBJ databases">
        <authorList>
            <person name="Amann R."/>
            <person name="Ferriera S."/>
            <person name="Johnson J."/>
            <person name="Kravitz S."/>
            <person name="Halpern A."/>
            <person name="Remington K."/>
            <person name="Beeson K."/>
            <person name="Tran B."/>
            <person name="Rogers Y.-H."/>
            <person name="Friedman R."/>
            <person name="Venter J.C."/>
        </authorList>
    </citation>
    <scope>NUCLEOTIDE SEQUENCE [LARGE SCALE GENOMIC DNA]</scope>
    <source>
        <strain evidence="1 2">DSM 3645</strain>
    </source>
</reference>
<dbReference type="OrthoDB" id="286718at2"/>
<sequence>MMTGLDPAVSSVLAAKEAQTRTQIDFAVAKKGLDAIEQQGDAIVELIASAGRIGKEAGKGNSLDAFG</sequence>
<evidence type="ECO:0000313" key="2">
    <source>
        <dbReference type="Proteomes" id="UP000004358"/>
    </source>
</evidence>
<name>A3ZYS5_9BACT</name>
<dbReference type="EMBL" id="AANZ01000022">
    <property type="protein sequence ID" value="EAQ78286.1"/>
    <property type="molecule type" value="Genomic_DNA"/>
</dbReference>
<evidence type="ECO:0000313" key="1">
    <source>
        <dbReference type="EMBL" id="EAQ78286.1"/>
    </source>
</evidence>
<evidence type="ECO:0008006" key="3">
    <source>
        <dbReference type="Google" id="ProtNLM"/>
    </source>
</evidence>
<comment type="caution">
    <text evidence="1">The sequence shown here is derived from an EMBL/GenBank/DDBJ whole genome shotgun (WGS) entry which is preliminary data.</text>
</comment>
<accession>A3ZYS5</accession>
<proteinExistence type="predicted"/>
<dbReference type="Proteomes" id="UP000004358">
    <property type="component" value="Unassembled WGS sequence"/>
</dbReference>